<evidence type="ECO:0000313" key="1">
    <source>
        <dbReference type="EMBL" id="MCG4526415.1"/>
    </source>
</evidence>
<dbReference type="RefSeq" id="WP_238073435.1">
    <property type="nucleotide sequence ID" value="NZ_JAKNJB010000006.1"/>
</dbReference>
<name>A0ABS9M6M5_9FIRM</name>
<sequence>MKIFAYSQGEYKDRPLYFAQLSPDGDDMKTDMVSLEQKGRILMYLNGLYRKDDPKDDEWVAEYELWCRMLFFWNALCLNPRHLGISGGAAWSVVYEDFLRQLPTEAGIKYLRAVLSLERVIAEAPAHAHGWFYLPDWPAPGKATT</sequence>
<accession>A0ABS9M6M5</accession>
<dbReference type="Proteomes" id="UP001200313">
    <property type="component" value="Unassembled WGS sequence"/>
</dbReference>
<organism evidence="1 2">
    <name type="scientific">Intestinimonas massiliensis</name>
    <name type="common">ex Afouda et al. 2020</name>
    <dbReference type="NCBI Taxonomy" id="1673721"/>
    <lineage>
        <taxon>Bacteria</taxon>
        <taxon>Bacillati</taxon>
        <taxon>Bacillota</taxon>
        <taxon>Clostridia</taxon>
        <taxon>Eubacteriales</taxon>
        <taxon>Intestinimonas</taxon>
    </lineage>
</organism>
<comment type="caution">
    <text evidence="1">The sequence shown here is derived from an EMBL/GenBank/DDBJ whole genome shotgun (WGS) entry which is preliminary data.</text>
</comment>
<evidence type="ECO:0000313" key="2">
    <source>
        <dbReference type="Proteomes" id="UP001200313"/>
    </source>
</evidence>
<proteinExistence type="predicted"/>
<reference evidence="1 2" key="1">
    <citation type="submission" date="2022-01" db="EMBL/GenBank/DDBJ databases">
        <title>Collection of gut derived symbiotic bacterial strains cultured from healthy donors.</title>
        <authorList>
            <person name="Lin H."/>
            <person name="Kohout C."/>
            <person name="Waligurski E."/>
            <person name="Pamer E.G."/>
        </authorList>
    </citation>
    <scope>NUCLEOTIDE SEQUENCE [LARGE SCALE GENOMIC DNA]</scope>
    <source>
        <strain evidence="1 2">DFI.3.7</strain>
    </source>
</reference>
<gene>
    <name evidence="1" type="ORF">L0P79_04905</name>
</gene>
<protein>
    <submittedName>
        <fullName evidence="1">Uncharacterized protein</fullName>
    </submittedName>
</protein>
<keyword evidence="2" id="KW-1185">Reference proteome</keyword>
<dbReference type="EMBL" id="JAKNJB010000006">
    <property type="protein sequence ID" value="MCG4526415.1"/>
    <property type="molecule type" value="Genomic_DNA"/>
</dbReference>